<dbReference type="Gene3D" id="3.55.50.30">
    <property type="match status" value="1"/>
</dbReference>
<evidence type="ECO:0000313" key="2">
    <source>
        <dbReference type="EMBL" id="SUD69238.1"/>
    </source>
</evidence>
<evidence type="ECO:0000313" key="3">
    <source>
        <dbReference type="Proteomes" id="UP000254602"/>
    </source>
</evidence>
<protein>
    <submittedName>
        <fullName evidence="2">Putative transmembrane sensor</fullName>
    </submittedName>
</protein>
<keyword evidence="2" id="KW-0472">Membrane</keyword>
<dbReference type="Proteomes" id="UP000254602">
    <property type="component" value="Unassembled WGS sequence"/>
</dbReference>
<dbReference type="Pfam" id="PF04773">
    <property type="entry name" value="FecR"/>
    <property type="match status" value="1"/>
</dbReference>
<dbReference type="PIRSF" id="PIRSF018266">
    <property type="entry name" value="FecR"/>
    <property type="match status" value="1"/>
</dbReference>
<keyword evidence="2" id="KW-0812">Transmembrane</keyword>
<sequence>MQRKTPPTAPISSDDLEPYAKSLRALVPSREALLAEARAQSTRNASRRRKAAGTALLLALAGWAWLADPALGYRQIEVASSGREVLHLSDGSRIELDAGSVLRIEYRLRSRQFELLDGEGLFSVAHQPKPFIVRSQGVAVRDIGTVFDVRSDLRGVQVAVLEGAVEVDNGEARRQLTAKEQLLASPLALGPIEATRPGELEAWRRDLFHFDGTPLDVVVAQLRRHRAAPIQLEGAPAGAYRLSGEFLTGNVEQLIDTLPRLAPVTVHREDGGVVKVVVRH</sequence>
<name>A0A379KNP2_PSEPU</name>
<dbReference type="RefSeq" id="WP_187306324.1">
    <property type="nucleotide sequence ID" value="NZ_JAVXZE010000018.1"/>
</dbReference>
<dbReference type="InterPro" id="IPR006860">
    <property type="entry name" value="FecR"/>
</dbReference>
<dbReference type="PANTHER" id="PTHR30273">
    <property type="entry name" value="PERIPLASMIC SIGNAL SENSOR AND SIGMA FACTOR ACTIVATOR FECR-RELATED"/>
    <property type="match status" value="1"/>
</dbReference>
<organism evidence="2 3">
    <name type="scientific">Pseudomonas putida</name>
    <name type="common">Arthrobacter siderocapsulatus</name>
    <dbReference type="NCBI Taxonomy" id="303"/>
    <lineage>
        <taxon>Bacteria</taxon>
        <taxon>Pseudomonadati</taxon>
        <taxon>Pseudomonadota</taxon>
        <taxon>Gammaproteobacteria</taxon>
        <taxon>Pseudomonadales</taxon>
        <taxon>Pseudomonadaceae</taxon>
        <taxon>Pseudomonas</taxon>
    </lineage>
</organism>
<proteinExistence type="predicted"/>
<dbReference type="GO" id="GO:0016989">
    <property type="term" value="F:sigma factor antagonist activity"/>
    <property type="evidence" value="ECO:0007669"/>
    <property type="project" value="TreeGrafter"/>
</dbReference>
<reference evidence="2 3" key="1">
    <citation type="submission" date="2018-06" db="EMBL/GenBank/DDBJ databases">
        <authorList>
            <consortium name="Pathogen Informatics"/>
            <person name="Doyle S."/>
        </authorList>
    </citation>
    <scope>NUCLEOTIDE SEQUENCE [LARGE SCALE GENOMIC DNA]</scope>
    <source>
        <strain evidence="2 3">NCTC7914</strain>
    </source>
</reference>
<dbReference type="PANTHER" id="PTHR30273:SF2">
    <property type="entry name" value="PROTEIN FECR"/>
    <property type="match status" value="1"/>
</dbReference>
<accession>A0A379KNP2</accession>
<evidence type="ECO:0000259" key="1">
    <source>
        <dbReference type="Pfam" id="PF04773"/>
    </source>
</evidence>
<gene>
    <name evidence="2" type="ORF">NCTC7914_03380</name>
</gene>
<dbReference type="AlphaFoldDB" id="A0A379KNP2"/>
<feature type="domain" description="FecR protein" evidence="1">
    <location>
        <begin position="75"/>
        <end position="166"/>
    </location>
</feature>
<dbReference type="EMBL" id="UGUY01000001">
    <property type="protein sequence ID" value="SUD69238.1"/>
    <property type="molecule type" value="Genomic_DNA"/>
</dbReference>
<dbReference type="Gene3D" id="2.60.120.1440">
    <property type="match status" value="1"/>
</dbReference>
<dbReference type="InterPro" id="IPR012373">
    <property type="entry name" value="Ferrdict_sens_TM"/>
</dbReference>